<feature type="compositionally biased region" description="Polar residues" evidence="1">
    <location>
        <begin position="120"/>
        <end position="138"/>
    </location>
</feature>
<sequence length="816" mass="93895">MLRKIEFLIKGTPQQRANVRSPSPTFSHNYIRENEMSSSKTDEIFRQRRKHAIRSPDKQHHSKKSRNNLEFEINTSNRFLALSQDHYENQSNEDDEMKDIDNQQGLFSHTAKTPSQINLRSFQNSQPGPATANNSNNANKRRYVPPIYIDNPMNVPQLLDLLSEITKEKITGHMMNNDKLKIFPPTPEAHKTIQNKITQDAMKSHTYELNDEKQIQVVIRGLSKDFDTSEIISHLQNQGFAPTLWHPIRNRQSNTNFNLFLVTLHKIPKSKEIYQIEFIGRMRVTIESLRKKQSPGQCYRCQEFFHLSRLCTRNPRCMKCAGPHRSRECLKPKDTPPKCLHCNDPHTANFTGCPKNPVNRRTFSEAPESSWADPAIIAKIKMPPIPAVEPNPNPATQFIPRPLECCWHQEQNQSTQILSSGLEESILALQETHLNPGDRLKFPNYSFYRTDRLTHRGGGTAILIQNSIDHHPTPIASTTFENTTIESHLSDSTPLNISSIYRPPHGSISTLELNNIFNSNSKCITVGDFNAKHRAWSSGTWNSNGTVIHDYICNNNLILLAPCEPTHFPNHSNNPSTLDFGILKNFSSGDVNSINALSSDHNPVSFEIDINVNLPARSKIIKTTNWTKFKQIMSTSLPGYLNIQNIKDIDEAIAKLNSAILTEINLASRSKLINGNYRKLPPNIVKKITLRNQIRKRWQQTYDPRYRRTANRLTNQIRREIRDYDQESWKEWLMSLNQEDKSIYIAARKFSRKYIQIPPILDTDGIKYTPLGKATAFKYSLENSFQTNPEPYDDLHKAEVNRAIRRYIDNPKPNYY</sequence>
<protein>
    <submittedName>
        <fullName evidence="3">Putative RNA-directed DNA polymerase from transposon X-element</fullName>
    </submittedName>
</protein>
<evidence type="ECO:0000313" key="4">
    <source>
        <dbReference type="Proteomes" id="UP000499080"/>
    </source>
</evidence>
<proteinExistence type="predicted"/>
<name>A0A4Y2QYW2_ARAVE</name>
<comment type="caution">
    <text evidence="3">The sequence shown here is derived from an EMBL/GenBank/DDBJ whole genome shotgun (WGS) entry which is preliminary data.</text>
</comment>
<evidence type="ECO:0000259" key="2">
    <source>
        <dbReference type="SMART" id="SM00596"/>
    </source>
</evidence>
<feature type="domain" description="Pre-C2HC" evidence="2">
    <location>
        <begin position="228"/>
        <end position="296"/>
    </location>
</feature>
<dbReference type="AlphaFoldDB" id="A0A4Y2QYW2"/>
<feature type="compositionally biased region" description="Polar residues" evidence="1">
    <location>
        <begin position="13"/>
        <end position="28"/>
    </location>
</feature>
<dbReference type="Proteomes" id="UP000499080">
    <property type="component" value="Unassembled WGS sequence"/>
</dbReference>
<feature type="compositionally biased region" description="Basic and acidic residues" evidence="1">
    <location>
        <begin position="30"/>
        <end position="45"/>
    </location>
</feature>
<evidence type="ECO:0000313" key="3">
    <source>
        <dbReference type="EMBL" id="GBN68319.1"/>
    </source>
</evidence>
<organism evidence="3 4">
    <name type="scientific">Araneus ventricosus</name>
    <name type="common">Orbweaver spider</name>
    <name type="synonym">Epeira ventricosa</name>
    <dbReference type="NCBI Taxonomy" id="182803"/>
    <lineage>
        <taxon>Eukaryota</taxon>
        <taxon>Metazoa</taxon>
        <taxon>Ecdysozoa</taxon>
        <taxon>Arthropoda</taxon>
        <taxon>Chelicerata</taxon>
        <taxon>Arachnida</taxon>
        <taxon>Araneae</taxon>
        <taxon>Araneomorphae</taxon>
        <taxon>Entelegynae</taxon>
        <taxon>Araneoidea</taxon>
        <taxon>Araneidae</taxon>
        <taxon>Araneus</taxon>
    </lineage>
</organism>
<dbReference type="InterPro" id="IPR005135">
    <property type="entry name" value="Endo/exonuclease/phosphatase"/>
</dbReference>
<feature type="region of interest" description="Disordered" evidence="1">
    <location>
        <begin position="13"/>
        <end position="45"/>
    </location>
</feature>
<keyword evidence="3" id="KW-0808">Transferase</keyword>
<reference evidence="3 4" key="1">
    <citation type="journal article" date="2019" name="Sci. Rep.">
        <title>Orb-weaving spider Araneus ventricosus genome elucidates the spidroin gene catalogue.</title>
        <authorList>
            <person name="Kono N."/>
            <person name="Nakamura H."/>
            <person name="Ohtoshi R."/>
            <person name="Moran D.A.P."/>
            <person name="Shinohara A."/>
            <person name="Yoshida Y."/>
            <person name="Fujiwara M."/>
            <person name="Mori M."/>
            <person name="Tomita M."/>
            <person name="Arakawa K."/>
        </authorList>
    </citation>
    <scope>NUCLEOTIDE SEQUENCE [LARGE SCALE GENOMIC DNA]</scope>
</reference>
<dbReference type="InterPro" id="IPR006579">
    <property type="entry name" value="Pre_C2HC_dom"/>
</dbReference>
<dbReference type="PANTHER" id="PTHR33273:SF2">
    <property type="entry name" value="ENDONUCLEASE_EXONUCLEASE_PHOSPHATASE DOMAIN-CONTAINING PROTEIN"/>
    <property type="match status" value="1"/>
</dbReference>
<keyword evidence="3" id="KW-0548">Nucleotidyltransferase</keyword>
<accession>A0A4Y2QYW2</accession>
<keyword evidence="3" id="KW-0695">RNA-directed DNA polymerase</keyword>
<dbReference type="Pfam" id="PF14529">
    <property type="entry name" value="Exo_endo_phos_2"/>
    <property type="match status" value="1"/>
</dbReference>
<dbReference type="Gene3D" id="3.60.10.10">
    <property type="entry name" value="Endonuclease/exonuclease/phosphatase"/>
    <property type="match status" value="1"/>
</dbReference>
<dbReference type="OrthoDB" id="6593055at2759"/>
<keyword evidence="4" id="KW-1185">Reference proteome</keyword>
<feature type="region of interest" description="Disordered" evidence="1">
    <location>
        <begin position="120"/>
        <end position="140"/>
    </location>
</feature>
<feature type="region of interest" description="Disordered" evidence="1">
    <location>
        <begin position="51"/>
        <end position="70"/>
    </location>
</feature>
<dbReference type="EMBL" id="BGPR01015183">
    <property type="protein sequence ID" value="GBN68319.1"/>
    <property type="molecule type" value="Genomic_DNA"/>
</dbReference>
<dbReference type="Pfam" id="PF07530">
    <property type="entry name" value="PRE_C2HC"/>
    <property type="match status" value="1"/>
</dbReference>
<dbReference type="GO" id="GO:0003964">
    <property type="term" value="F:RNA-directed DNA polymerase activity"/>
    <property type="evidence" value="ECO:0007669"/>
    <property type="project" value="UniProtKB-KW"/>
</dbReference>
<dbReference type="SUPFAM" id="SSF56219">
    <property type="entry name" value="DNase I-like"/>
    <property type="match status" value="1"/>
</dbReference>
<dbReference type="InterPro" id="IPR036691">
    <property type="entry name" value="Endo/exonu/phosph_ase_sf"/>
</dbReference>
<evidence type="ECO:0000256" key="1">
    <source>
        <dbReference type="SAM" id="MobiDB-lite"/>
    </source>
</evidence>
<gene>
    <name evidence="3" type="primary">X-elementORF2_348</name>
    <name evidence="3" type="ORF">AVEN_124866_1</name>
</gene>
<dbReference type="PANTHER" id="PTHR33273">
    <property type="entry name" value="DOMAIN-CONTAINING PROTEIN, PUTATIVE-RELATED"/>
    <property type="match status" value="1"/>
</dbReference>
<dbReference type="SMART" id="SM00596">
    <property type="entry name" value="PRE_C2HC"/>
    <property type="match status" value="1"/>
</dbReference>